<dbReference type="InterPro" id="IPR000182">
    <property type="entry name" value="GNAT_dom"/>
</dbReference>
<keyword evidence="2" id="KW-0808">Transferase</keyword>
<proteinExistence type="predicted"/>
<dbReference type="PROSITE" id="PS51186">
    <property type="entry name" value="GNAT"/>
    <property type="match status" value="1"/>
</dbReference>
<evidence type="ECO:0000313" key="2">
    <source>
        <dbReference type="EMBL" id="AVP88137.1"/>
    </source>
</evidence>
<name>A0A2P1PA43_9RICK</name>
<sequence length="146" mass="17089">MALVCKLNLYNFWLFIPYLLARYKVFVREDGRLLFTEFDLQDFTSSHYVLLHQGHVIGTARVIYQANVAQIGRIAVIKKYRNQGYGKLLMRQLISMIQETHKTQTVSLLALEPNLVSFYMKLGFKEDGIVYLEQLPFIKMSKLLHN</sequence>
<gene>
    <name evidence="2" type="ORF">phytr_12120</name>
</gene>
<dbReference type="SUPFAM" id="SSF55729">
    <property type="entry name" value="Acyl-CoA N-acyltransferases (Nat)"/>
    <property type="match status" value="1"/>
</dbReference>
<dbReference type="CDD" id="cd04301">
    <property type="entry name" value="NAT_SF"/>
    <property type="match status" value="1"/>
</dbReference>
<dbReference type="EMBL" id="CP027845">
    <property type="protein sequence ID" value="AVP88137.1"/>
    <property type="molecule type" value="Genomic_DNA"/>
</dbReference>
<dbReference type="AlphaFoldDB" id="A0A2P1PA43"/>
<protein>
    <submittedName>
        <fullName evidence="2">N-acetyltransferase GCN5</fullName>
    </submittedName>
</protein>
<evidence type="ECO:0000259" key="1">
    <source>
        <dbReference type="PROSITE" id="PS51186"/>
    </source>
</evidence>
<accession>A0A2P1PA43</accession>
<dbReference type="GO" id="GO:0016747">
    <property type="term" value="F:acyltransferase activity, transferring groups other than amino-acyl groups"/>
    <property type="evidence" value="ECO:0007669"/>
    <property type="project" value="InterPro"/>
</dbReference>
<dbReference type="Gene3D" id="3.40.630.30">
    <property type="match status" value="1"/>
</dbReference>
<evidence type="ECO:0000313" key="3">
    <source>
        <dbReference type="Proteomes" id="UP000241762"/>
    </source>
</evidence>
<feature type="domain" description="N-acetyltransferase" evidence="1">
    <location>
        <begin position="10"/>
        <end position="145"/>
    </location>
</feature>
<dbReference type="Pfam" id="PF13508">
    <property type="entry name" value="Acetyltransf_7"/>
    <property type="match status" value="1"/>
</dbReference>
<dbReference type="Proteomes" id="UP000241762">
    <property type="component" value="Chromosome"/>
</dbReference>
<dbReference type="InterPro" id="IPR016181">
    <property type="entry name" value="Acyl_CoA_acyltransferase"/>
</dbReference>
<keyword evidence="3" id="KW-1185">Reference proteome</keyword>
<dbReference type="KEGG" id="ptc:phytr_12120"/>
<dbReference type="OrthoDB" id="9796171at2"/>
<organism evidence="2 3">
    <name type="scientific">Candidatus Phycorickettsia trachydisci</name>
    <dbReference type="NCBI Taxonomy" id="2115978"/>
    <lineage>
        <taxon>Bacteria</taxon>
        <taxon>Pseudomonadati</taxon>
        <taxon>Pseudomonadota</taxon>
        <taxon>Alphaproteobacteria</taxon>
        <taxon>Rickettsiales</taxon>
        <taxon>Rickettsiaceae</taxon>
        <taxon>Candidatus Phycorickettsia</taxon>
    </lineage>
</organism>
<reference evidence="2 3" key="1">
    <citation type="submission" date="2018-03" db="EMBL/GenBank/DDBJ databases">
        <title>A gene transfer event suggests a long-term partnership between eustigmatophyte algae and a novel lineage of endosymbiotic bacteria.</title>
        <authorList>
            <person name="Yurchenko T."/>
            <person name="Sevcikova T."/>
            <person name="Pribyl P."/>
            <person name="El Karkouri K."/>
            <person name="Klimes V."/>
            <person name="Amaral R."/>
            <person name="Zbrankova V."/>
            <person name="Kim E."/>
            <person name="Raoult D."/>
            <person name="Santos L.M.A."/>
            <person name="Elias M."/>
        </authorList>
    </citation>
    <scope>NUCLEOTIDE SEQUENCE [LARGE SCALE GENOMIC DNA]</scope>
    <source>
        <strain evidence="2">CCALA 838</strain>
    </source>
</reference>
<dbReference type="RefSeq" id="WP_106874951.1">
    <property type="nucleotide sequence ID" value="NZ_CP027845.1"/>
</dbReference>